<reference evidence="1 2" key="1">
    <citation type="submission" date="2018-09" db="EMBL/GenBank/DDBJ databases">
        <title>Metagenome Assembled Genomes from an Advanced Water Purification Facility.</title>
        <authorList>
            <person name="Stamps B.W."/>
            <person name="Spear J.R."/>
        </authorList>
    </citation>
    <scope>NUCLEOTIDE SEQUENCE [LARGE SCALE GENOMIC DNA]</scope>
    <source>
        <strain evidence="1">Bin_27_1</strain>
    </source>
</reference>
<dbReference type="Proteomes" id="UP000321192">
    <property type="component" value="Unassembled WGS sequence"/>
</dbReference>
<organism evidence="1 2">
    <name type="scientific">Thauera aminoaromatica</name>
    <dbReference type="NCBI Taxonomy" id="164330"/>
    <lineage>
        <taxon>Bacteria</taxon>
        <taxon>Pseudomonadati</taxon>
        <taxon>Pseudomonadota</taxon>
        <taxon>Betaproteobacteria</taxon>
        <taxon>Rhodocyclales</taxon>
        <taxon>Zoogloeaceae</taxon>
        <taxon>Thauera</taxon>
    </lineage>
</organism>
<evidence type="ECO:0000313" key="2">
    <source>
        <dbReference type="Proteomes" id="UP000321192"/>
    </source>
</evidence>
<dbReference type="AlphaFoldDB" id="A0A5C7SCS5"/>
<protein>
    <submittedName>
        <fullName evidence="1">Uncharacterized protein</fullName>
    </submittedName>
</protein>
<accession>A0A5C7SCS5</accession>
<gene>
    <name evidence="1" type="ORF">E6Q80_17100</name>
</gene>
<dbReference type="RefSeq" id="WP_276660621.1">
    <property type="nucleotide sequence ID" value="NZ_SSFD01000274.1"/>
</dbReference>
<sequence>MKTTAAIRTALRRPLLLAALAGSLTIAFLAGATTAHTLLAPHPVDRALATTALPGNPAWQPDEHAIGRDIYSPRGTPLGRLVAVFDRRAGQGAYALIATYDRDAQLAGEIAVPMSRLDLQGERLVLSSPAGDPPDGEARRWQM</sequence>
<proteinExistence type="predicted"/>
<comment type="caution">
    <text evidence="1">The sequence shown here is derived from an EMBL/GenBank/DDBJ whole genome shotgun (WGS) entry which is preliminary data.</text>
</comment>
<name>A0A5C7SCS5_THASP</name>
<dbReference type="EMBL" id="SSFD01000274">
    <property type="protein sequence ID" value="TXH81537.1"/>
    <property type="molecule type" value="Genomic_DNA"/>
</dbReference>
<evidence type="ECO:0000313" key="1">
    <source>
        <dbReference type="EMBL" id="TXH81537.1"/>
    </source>
</evidence>